<keyword evidence="1 4" id="KW-0328">Glycosyltransferase</keyword>
<feature type="binding site" description="in other chain" evidence="4">
    <location>
        <position position="24"/>
    </location>
    <ligand>
        <name>phosphate</name>
        <dbReference type="ChEBI" id="CHEBI:43474"/>
        <note>ligand shared between dimeric partners</note>
    </ligand>
</feature>
<evidence type="ECO:0000256" key="3">
    <source>
        <dbReference type="ARBA" id="ARBA00048447"/>
    </source>
</evidence>
<feature type="binding site" description="in other chain" evidence="4">
    <location>
        <begin position="184"/>
        <end position="186"/>
    </location>
    <ligand>
        <name>a purine D-ribonucleoside</name>
        <dbReference type="ChEBI" id="CHEBI:142355"/>
        <note>ligand shared between dimeric partners</note>
    </ligand>
</feature>
<dbReference type="HAMAP" id="MF_01627">
    <property type="entry name" value="Pur_nucleosid_phosp"/>
    <property type="match status" value="1"/>
</dbReference>
<keyword evidence="2 4" id="KW-0808">Transferase</keyword>
<dbReference type="CDD" id="cd09006">
    <property type="entry name" value="PNP_EcPNPI-like"/>
    <property type="match status" value="1"/>
</dbReference>
<dbReference type="InterPro" id="IPR004402">
    <property type="entry name" value="DeoD-type"/>
</dbReference>
<dbReference type="InterPro" id="IPR000845">
    <property type="entry name" value="Nucleoside_phosphorylase_d"/>
</dbReference>
<comment type="subunit">
    <text evidence="4">Homohexamer; trimer of homodimers.</text>
</comment>
<feature type="binding site" evidence="4">
    <location>
        <position position="7"/>
    </location>
    <ligand>
        <name>a purine D-ribonucleoside</name>
        <dbReference type="ChEBI" id="CHEBI:142355"/>
        <note>ligand shared between dimeric partners</note>
    </ligand>
</feature>
<comment type="similarity">
    <text evidence="4">Belongs to the PNP/UDP phosphorylase family.</text>
</comment>
<dbReference type="GO" id="GO:0004850">
    <property type="term" value="F:uridine phosphorylase activity"/>
    <property type="evidence" value="ECO:0007669"/>
    <property type="project" value="UniProtKB-EC"/>
</dbReference>
<dbReference type="GO" id="GO:0004731">
    <property type="term" value="F:purine-nucleoside phosphorylase activity"/>
    <property type="evidence" value="ECO:0007669"/>
    <property type="project" value="UniProtKB-UniRule"/>
</dbReference>
<dbReference type="AlphaFoldDB" id="A0A0X8GZL4"/>
<comment type="catalytic activity">
    <reaction evidence="3">
        <text>uridine + phosphate = alpha-D-ribose 1-phosphate + uracil</text>
        <dbReference type="Rhea" id="RHEA:24388"/>
        <dbReference type="ChEBI" id="CHEBI:16704"/>
        <dbReference type="ChEBI" id="CHEBI:17568"/>
        <dbReference type="ChEBI" id="CHEBI:43474"/>
        <dbReference type="ChEBI" id="CHEBI:57720"/>
        <dbReference type="EC" id="2.4.2.3"/>
    </reaction>
</comment>
<feature type="domain" description="Nucleoside phosphorylase" evidence="5">
    <location>
        <begin position="19"/>
        <end position="228"/>
    </location>
</feature>
<dbReference type="PANTHER" id="PTHR43691:SF11">
    <property type="entry name" value="FI09636P-RELATED"/>
    <property type="match status" value="1"/>
</dbReference>
<gene>
    <name evidence="4" type="primary">deoD</name>
    <name evidence="6" type="ORF">AOC36_04590</name>
</gene>
<dbReference type="GO" id="GO:0006218">
    <property type="term" value="P:uridine catabolic process"/>
    <property type="evidence" value="ECO:0007669"/>
    <property type="project" value="TreeGrafter"/>
</dbReference>
<dbReference type="PANTHER" id="PTHR43691">
    <property type="entry name" value="URIDINE PHOSPHORYLASE"/>
    <property type="match status" value="1"/>
</dbReference>
<evidence type="ECO:0000256" key="2">
    <source>
        <dbReference type="ARBA" id="ARBA00022679"/>
    </source>
</evidence>
<evidence type="ECO:0000256" key="1">
    <source>
        <dbReference type="ARBA" id="ARBA00022676"/>
    </source>
</evidence>
<dbReference type="STRING" id="1514105.AOC36_04590"/>
<evidence type="ECO:0000259" key="5">
    <source>
        <dbReference type="Pfam" id="PF01048"/>
    </source>
</evidence>
<dbReference type="OrthoDB" id="9782889at2"/>
<feature type="binding site" description="in other chain" evidence="4">
    <location>
        <begin position="91"/>
        <end position="94"/>
    </location>
    <ligand>
        <name>phosphate</name>
        <dbReference type="ChEBI" id="CHEBI:43474"/>
        <note>ligand shared between dimeric partners</note>
    </ligand>
</feature>
<dbReference type="Pfam" id="PF01048">
    <property type="entry name" value="PNP_UDP_1"/>
    <property type="match status" value="1"/>
</dbReference>
<dbReference type="RefSeq" id="WP_067631879.1">
    <property type="nucleotide sequence ID" value="NZ_CP013213.1"/>
</dbReference>
<protein>
    <recommendedName>
        <fullName evidence="4">Purine nucleoside phosphorylase DeoD-type</fullName>
        <shortName evidence="4">PNP</shortName>
        <ecNumber evidence="4">2.4.2.1</ecNumber>
    </recommendedName>
</protein>
<reference evidence="6 7" key="1">
    <citation type="submission" date="2015-10" db="EMBL/GenBank/DDBJ databases">
        <title>Erysipelothrix larvae sp. LV19 isolated from the larval gut of the rhinoceros beetle, Trypoxylus dichotomus.</title>
        <authorList>
            <person name="Lim S."/>
            <person name="Kim B.-C."/>
        </authorList>
    </citation>
    <scope>NUCLEOTIDE SEQUENCE [LARGE SCALE GENOMIC DNA]</scope>
    <source>
        <strain evidence="6 7">LV19</strain>
    </source>
</reference>
<dbReference type="Gene3D" id="3.40.50.1580">
    <property type="entry name" value="Nucleoside phosphorylase domain"/>
    <property type="match status" value="1"/>
</dbReference>
<dbReference type="KEGG" id="erl:AOC36_04590"/>
<dbReference type="EMBL" id="CP013213">
    <property type="protein sequence ID" value="AMC93274.1"/>
    <property type="molecule type" value="Genomic_DNA"/>
</dbReference>
<keyword evidence="7" id="KW-1185">Reference proteome</keyword>
<comment type="function">
    <text evidence="4">Catalyzes the reversible phosphorolytic breakdown of the N-glycosidic bond in the beta-(deoxy)ribonucleoside molecules, with the formation of the corresponding free purine bases and pentose-1-phosphate.</text>
</comment>
<dbReference type="GO" id="GO:0005829">
    <property type="term" value="C:cytosol"/>
    <property type="evidence" value="ECO:0007669"/>
    <property type="project" value="TreeGrafter"/>
</dbReference>
<evidence type="ECO:0000313" key="7">
    <source>
        <dbReference type="Proteomes" id="UP000063781"/>
    </source>
</evidence>
<dbReference type="Proteomes" id="UP000063781">
    <property type="component" value="Chromosome"/>
</dbReference>
<proteinExistence type="inferred from homology"/>
<comment type="catalytic activity">
    <reaction evidence="4">
        <text>a purine 2'-deoxy-D-ribonucleoside + phosphate = a purine nucleobase + 2-deoxy-alpha-D-ribose 1-phosphate</text>
        <dbReference type="Rhea" id="RHEA:36431"/>
        <dbReference type="ChEBI" id="CHEBI:26386"/>
        <dbReference type="ChEBI" id="CHEBI:43474"/>
        <dbReference type="ChEBI" id="CHEBI:57259"/>
        <dbReference type="ChEBI" id="CHEBI:142361"/>
        <dbReference type="EC" id="2.4.2.1"/>
    </reaction>
</comment>
<comment type="catalytic activity">
    <reaction evidence="4">
        <text>a purine D-ribonucleoside + phosphate = a purine nucleobase + alpha-D-ribose 1-phosphate</text>
        <dbReference type="Rhea" id="RHEA:19805"/>
        <dbReference type="ChEBI" id="CHEBI:26386"/>
        <dbReference type="ChEBI" id="CHEBI:43474"/>
        <dbReference type="ChEBI" id="CHEBI:57720"/>
        <dbReference type="ChEBI" id="CHEBI:142355"/>
        <dbReference type="EC" id="2.4.2.1"/>
    </reaction>
</comment>
<sequence length="240" mass="26341">MKIPTPHIGAKSVDEVAKTVLMPGDPLRAKYIAETYLTDVTCFNEVRGMLGYTGYYNGKRVSVMGSGMGIPSANIYYYELFSFYDVESIIRIGTAGGMQDYIGLRDVVIATAANTSSSIVKGKFEEINFAPTPDFGLLIKAVEIAKDMGVSYHVGTVLSGDEFYGELKKETRDKLIQYGTLAGEMESAGLYMTARRLNKKALALFTISDNADSAESSKDRETSYTQMMEIALKVATQEEK</sequence>
<dbReference type="NCBIfam" id="TIGR00107">
    <property type="entry name" value="deoD"/>
    <property type="match status" value="1"/>
</dbReference>
<name>A0A0X8GZL4_9FIRM</name>
<feature type="active site" description="Proton donor" evidence="4">
    <location>
        <position position="209"/>
    </location>
</feature>
<feature type="binding site" description="in other chain" evidence="4">
    <location>
        <begin position="208"/>
        <end position="209"/>
    </location>
    <ligand>
        <name>a purine D-ribonucleoside</name>
        <dbReference type="ChEBI" id="CHEBI:142355"/>
        <note>ligand shared between dimeric partners</note>
    </ligand>
</feature>
<evidence type="ECO:0000313" key="6">
    <source>
        <dbReference type="EMBL" id="AMC93274.1"/>
    </source>
</evidence>
<dbReference type="InterPro" id="IPR035994">
    <property type="entry name" value="Nucleoside_phosphorylase_sf"/>
</dbReference>
<dbReference type="GO" id="GO:0042278">
    <property type="term" value="P:purine nucleoside metabolic process"/>
    <property type="evidence" value="ECO:0007669"/>
    <property type="project" value="UniProtKB-UniRule"/>
</dbReference>
<evidence type="ECO:0000256" key="4">
    <source>
        <dbReference type="HAMAP-Rule" id="MF_01627"/>
    </source>
</evidence>
<feature type="binding site" description="in other chain" evidence="4">
    <location>
        <position position="28"/>
    </location>
    <ligand>
        <name>phosphate</name>
        <dbReference type="ChEBI" id="CHEBI:43474"/>
        <note>ligand shared between dimeric partners</note>
    </ligand>
</feature>
<feature type="binding site" evidence="4">
    <location>
        <position position="47"/>
    </location>
    <ligand>
        <name>phosphate</name>
        <dbReference type="ChEBI" id="CHEBI:43474"/>
        <note>ligand shared between dimeric partners</note>
    </ligand>
</feature>
<dbReference type="NCBIfam" id="NF004489">
    <property type="entry name" value="PRK05819.1"/>
    <property type="match status" value="1"/>
</dbReference>
<organism evidence="6 7">
    <name type="scientific">Erysipelothrix larvae</name>
    <dbReference type="NCBI Taxonomy" id="1514105"/>
    <lineage>
        <taxon>Bacteria</taxon>
        <taxon>Bacillati</taxon>
        <taxon>Bacillota</taxon>
        <taxon>Erysipelotrichia</taxon>
        <taxon>Erysipelotrichales</taxon>
        <taxon>Erysipelotrichaceae</taxon>
        <taxon>Erysipelothrix</taxon>
    </lineage>
</organism>
<dbReference type="SUPFAM" id="SSF53167">
    <property type="entry name" value="Purine and uridine phosphorylases"/>
    <property type="match status" value="1"/>
</dbReference>
<dbReference type="EC" id="2.4.2.1" evidence="4"/>
<accession>A0A0X8GZL4</accession>
<feature type="site" description="Important for catalytic activity" evidence="4">
    <location>
        <position position="220"/>
    </location>
</feature>